<dbReference type="NCBIfam" id="TIGR00099">
    <property type="entry name" value="Cof-subfamily"/>
    <property type="match status" value="1"/>
</dbReference>
<dbReference type="GO" id="GO:0005829">
    <property type="term" value="C:cytosol"/>
    <property type="evidence" value="ECO:0007669"/>
    <property type="project" value="TreeGrafter"/>
</dbReference>
<dbReference type="InterPro" id="IPR000150">
    <property type="entry name" value="Cof"/>
</dbReference>
<dbReference type="InterPro" id="IPR036412">
    <property type="entry name" value="HAD-like_sf"/>
</dbReference>
<dbReference type="EMBL" id="CAEZVT010000003">
    <property type="protein sequence ID" value="CAB4628642.1"/>
    <property type="molecule type" value="Genomic_DNA"/>
</dbReference>
<dbReference type="AlphaFoldDB" id="A0A6J6IV95"/>
<dbReference type="GO" id="GO:0000287">
    <property type="term" value="F:magnesium ion binding"/>
    <property type="evidence" value="ECO:0007669"/>
    <property type="project" value="TreeGrafter"/>
</dbReference>
<dbReference type="Pfam" id="PF08282">
    <property type="entry name" value="Hydrolase_3"/>
    <property type="match status" value="1"/>
</dbReference>
<protein>
    <submittedName>
        <fullName evidence="1">Unannotated protein</fullName>
    </submittedName>
</protein>
<reference evidence="1" key="1">
    <citation type="submission" date="2020-05" db="EMBL/GenBank/DDBJ databases">
        <authorList>
            <person name="Chiriac C."/>
            <person name="Salcher M."/>
            <person name="Ghai R."/>
            <person name="Kavagutti S V."/>
        </authorList>
    </citation>
    <scope>NUCLEOTIDE SEQUENCE</scope>
</reference>
<sequence length="281" mass="30587">MPNLSPSDRWLIGLDIDGTLVHDDGYLSPEVIKEVQRVKELGHEVIIATGRAAANAVPVVRDLGFEQGFVVSSNGAVTVQIDADHPKGFQMTDITTFDPAEILSQLIEHLPEAHFAVEDVDGSYRFHRPFPTYALGDQNFETPLEQLMHHPVSRVVVLSPQHDVDEFLGLVSKIGLASVSYAIGYTAWLDISPKGVSKASALEVQRQRLGIANHQVLVMGDGRNDIEMFEWAKTSGGLAFAMGQAPEEVQLAATDVTSSVTDDGVARVLAGFEGILFSRQR</sequence>
<dbReference type="GO" id="GO:0016791">
    <property type="term" value="F:phosphatase activity"/>
    <property type="evidence" value="ECO:0007669"/>
    <property type="project" value="TreeGrafter"/>
</dbReference>
<dbReference type="SUPFAM" id="SSF56784">
    <property type="entry name" value="HAD-like"/>
    <property type="match status" value="1"/>
</dbReference>
<evidence type="ECO:0000313" key="1">
    <source>
        <dbReference type="EMBL" id="CAB4628642.1"/>
    </source>
</evidence>
<dbReference type="PANTHER" id="PTHR10000">
    <property type="entry name" value="PHOSPHOSERINE PHOSPHATASE"/>
    <property type="match status" value="1"/>
</dbReference>
<dbReference type="PANTHER" id="PTHR10000:SF8">
    <property type="entry name" value="HAD SUPERFAMILY HYDROLASE-LIKE, TYPE 3"/>
    <property type="match status" value="1"/>
</dbReference>
<dbReference type="Gene3D" id="3.40.50.1000">
    <property type="entry name" value="HAD superfamily/HAD-like"/>
    <property type="match status" value="1"/>
</dbReference>
<gene>
    <name evidence="1" type="ORF">UFOPK2131_00132</name>
</gene>
<name>A0A6J6IV95_9ZZZZ</name>
<dbReference type="NCBIfam" id="TIGR01484">
    <property type="entry name" value="HAD-SF-IIB"/>
    <property type="match status" value="1"/>
</dbReference>
<dbReference type="Gene3D" id="3.30.1240.10">
    <property type="match status" value="1"/>
</dbReference>
<dbReference type="InterPro" id="IPR023214">
    <property type="entry name" value="HAD_sf"/>
</dbReference>
<dbReference type="InterPro" id="IPR006379">
    <property type="entry name" value="HAD-SF_hydro_IIB"/>
</dbReference>
<dbReference type="PROSITE" id="PS01229">
    <property type="entry name" value="COF_2"/>
    <property type="match status" value="1"/>
</dbReference>
<proteinExistence type="predicted"/>
<organism evidence="1">
    <name type="scientific">freshwater metagenome</name>
    <dbReference type="NCBI Taxonomy" id="449393"/>
    <lineage>
        <taxon>unclassified sequences</taxon>
        <taxon>metagenomes</taxon>
        <taxon>ecological metagenomes</taxon>
    </lineage>
</organism>
<accession>A0A6J6IV95</accession>